<gene>
    <name evidence="20" type="ORF">CLEP1334_LOCUS11859</name>
</gene>
<evidence type="ECO:0000256" key="13">
    <source>
        <dbReference type="ARBA" id="ARBA00039158"/>
    </source>
</evidence>
<feature type="domain" description="Aminoacyl-transfer RNA synthetases class-II family profile" evidence="19">
    <location>
        <begin position="237"/>
        <end position="484"/>
    </location>
</feature>
<dbReference type="SUPFAM" id="SSF46589">
    <property type="entry name" value="tRNA-binding arm"/>
    <property type="match status" value="1"/>
</dbReference>
<proteinExistence type="inferred from homology"/>
<feature type="signal peptide" evidence="18">
    <location>
        <begin position="1"/>
        <end position="26"/>
    </location>
</feature>
<keyword evidence="9" id="KW-0648">Protein biosynthesis</keyword>
<keyword evidence="5" id="KW-0963">Cytoplasm</keyword>
<evidence type="ECO:0000256" key="2">
    <source>
        <dbReference type="ARBA" id="ARBA00005045"/>
    </source>
</evidence>
<dbReference type="AlphaFoldDB" id="A0A7S0J0D9"/>
<keyword evidence="6" id="KW-0436">Ligase</keyword>
<keyword evidence="8 17" id="KW-0067">ATP-binding</keyword>
<keyword evidence="10" id="KW-0030">Aminoacyl-tRNA synthetase</keyword>
<accession>A0A7S0J0D9</accession>
<keyword evidence="7" id="KW-0547">Nucleotide-binding</keyword>
<dbReference type="GO" id="GO:0005737">
    <property type="term" value="C:cytoplasm"/>
    <property type="evidence" value="ECO:0007669"/>
    <property type="project" value="UniProtKB-SubCell"/>
</dbReference>
<feature type="binding site" evidence="16">
    <location>
        <position position="354"/>
    </location>
    <ligand>
        <name>L-serine</name>
        <dbReference type="ChEBI" id="CHEBI:33384"/>
    </ligand>
</feature>
<evidence type="ECO:0000256" key="14">
    <source>
        <dbReference type="ARBA" id="ARBA00047929"/>
    </source>
</evidence>
<dbReference type="GO" id="GO:0006434">
    <property type="term" value="P:seryl-tRNA aminoacylation"/>
    <property type="evidence" value="ECO:0007669"/>
    <property type="project" value="InterPro"/>
</dbReference>
<dbReference type="Gene3D" id="1.10.287.40">
    <property type="entry name" value="Serine-tRNA synthetase, tRNA binding domain"/>
    <property type="match status" value="1"/>
</dbReference>
<dbReference type="PRINTS" id="PR00981">
    <property type="entry name" value="TRNASYNTHSER"/>
</dbReference>
<evidence type="ECO:0000256" key="1">
    <source>
        <dbReference type="ARBA" id="ARBA00004496"/>
    </source>
</evidence>
<evidence type="ECO:0000256" key="12">
    <source>
        <dbReference type="ARBA" id="ARBA00033352"/>
    </source>
</evidence>
<evidence type="ECO:0000256" key="8">
    <source>
        <dbReference type="ARBA" id="ARBA00022840"/>
    </source>
</evidence>
<evidence type="ECO:0000256" key="6">
    <source>
        <dbReference type="ARBA" id="ARBA00022598"/>
    </source>
</evidence>
<organism evidence="20">
    <name type="scientific">Calcidiscus leptoporus</name>
    <dbReference type="NCBI Taxonomy" id="127549"/>
    <lineage>
        <taxon>Eukaryota</taxon>
        <taxon>Haptista</taxon>
        <taxon>Haptophyta</taxon>
        <taxon>Prymnesiophyceae</taxon>
        <taxon>Coccolithales</taxon>
        <taxon>Calcidiscaceae</taxon>
        <taxon>Calcidiscus</taxon>
    </lineage>
</organism>
<dbReference type="NCBIfam" id="TIGR00414">
    <property type="entry name" value="serS"/>
    <property type="match status" value="1"/>
</dbReference>
<feature type="binding site" evidence="16">
    <location>
        <position position="457"/>
    </location>
    <ligand>
        <name>L-serine</name>
        <dbReference type="ChEBI" id="CHEBI:33384"/>
    </ligand>
</feature>
<dbReference type="EMBL" id="HBER01023685">
    <property type="protein sequence ID" value="CAD8536577.1"/>
    <property type="molecule type" value="Transcribed_RNA"/>
</dbReference>
<evidence type="ECO:0000256" key="4">
    <source>
        <dbReference type="ARBA" id="ARBA00012840"/>
    </source>
</evidence>
<comment type="subcellular location">
    <subcellularLocation>
        <location evidence="1">Cytoplasm</location>
    </subcellularLocation>
</comment>
<dbReference type="InterPro" id="IPR002314">
    <property type="entry name" value="aa-tRNA-synt_IIb"/>
</dbReference>
<evidence type="ECO:0000259" key="19">
    <source>
        <dbReference type="PROSITE" id="PS50862"/>
    </source>
</evidence>
<dbReference type="PROSITE" id="PS50862">
    <property type="entry name" value="AA_TRNA_LIGASE_II"/>
    <property type="match status" value="1"/>
</dbReference>
<evidence type="ECO:0000256" key="15">
    <source>
        <dbReference type="ARBA" id="ARBA00048823"/>
    </source>
</evidence>
<evidence type="ECO:0000256" key="10">
    <source>
        <dbReference type="ARBA" id="ARBA00023146"/>
    </source>
</evidence>
<dbReference type="PANTHER" id="PTHR43697">
    <property type="entry name" value="SERYL-TRNA SYNTHETASE"/>
    <property type="match status" value="1"/>
</dbReference>
<dbReference type="GO" id="GO:0004828">
    <property type="term" value="F:serine-tRNA ligase activity"/>
    <property type="evidence" value="ECO:0007669"/>
    <property type="project" value="UniProtKB-EC"/>
</dbReference>
<dbReference type="HAMAP" id="MF_00176">
    <property type="entry name" value="Ser_tRNA_synth_type1"/>
    <property type="match status" value="1"/>
</dbReference>
<dbReference type="EC" id="6.1.1.11" evidence="4"/>
<sequence>MRFFLSRTRCLAATALLLCHRSNALALFAVRSPRQQHLRCTASRAGALTCTVEAAARIQRTLDERLIAEDPEVVLRSLRMRRAADEQLGAVGRIGALTKERAALVEKGNEARAQRKALSPKIGKLMKEGDAAAADALKAEVSAAAAIADEADAQMEVIESERKALFDTLPNLLDERTPEGNDEEQNVEVGSWGCEGELPTGRQWHDEAASALGGLDMEAAAKLSGSRFAVLKGSLARLERALISFFVDTHTTQHGYTEVMVPYLVGREALEGTGQLPKFEDDLFRLAEPLNGREGFLIPTAEVPLTNLHANEILDEATLPIAYCAFTPCFRAEAGSHGKDTRGLFRQHQFHKVELVRISSPEQSDAEHHAVVQHAETCLQLLKLPYRKMKLCSGDIGFSASLCYDLEVWLPGQGRFREISSVSNCGSFQARRMNLRYRPTQEGAGKPPKPRFCHTINGSGLAVGRTLVAILENYQLDDGSIEVPEVLRPYMGGLDKILPEP</sequence>
<dbReference type="InterPro" id="IPR006195">
    <property type="entry name" value="aa-tRNA-synth_II"/>
</dbReference>
<feature type="binding site" evidence="17">
    <location>
        <begin position="418"/>
        <end position="421"/>
    </location>
    <ligand>
        <name>ATP</name>
        <dbReference type="ChEBI" id="CHEBI:30616"/>
    </ligand>
</feature>
<dbReference type="Gene3D" id="3.30.930.10">
    <property type="entry name" value="Bira Bifunctional Protein, Domain 2"/>
    <property type="match status" value="1"/>
</dbReference>
<keyword evidence="18" id="KW-0732">Signal</keyword>
<evidence type="ECO:0000256" key="7">
    <source>
        <dbReference type="ARBA" id="ARBA00022741"/>
    </source>
</evidence>
<evidence type="ECO:0000256" key="18">
    <source>
        <dbReference type="SAM" id="SignalP"/>
    </source>
</evidence>
<comment type="pathway">
    <text evidence="2">Aminoacyl-tRNA biosynthesis; selenocysteinyl-tRNA(Sec) biosynthesis; L-seryl-tRNA(Sec) from L-serine and tRNA(Sec): step 1/1.</text>
</comment>
<dbReference type="Pfam" id="PF00587">
    <property type="entry name" value="tRNA-synt_2b"/>
    <property type="match status" value="1"/>
</dbReference>
<dbReference type="InterPro" id="IPR033729">
    <property type="entry name" value="SerRS_core"/>
</dbReference>
<evidence type="ECO:0000256" key="3">
    <source>
        <dbReference type="ARBA" id="ARBA00010728"/>
    </source>
</evidence>
<evidence type="ECO:0000313" key="20">
    <source>
        <dbReference type="EMBL" id="CAD8536577.1"/>
    </source>
</evidence>
<comment type="similarity">
    <text evidence="3">Belongs to the class-II aminoacyl-tRNA synthetase family. Type-1 seryl-tRNA synthetase subfamily.</text>
</comment>
<dbReference type="PANTHER" id="PTHR43697:SF1">
    <property type="entry name" value="SERINE--TRNA LIGASE"/>
    <property type="match status" value="1"/>
</dbReference>
<comment type="catalytic activity">
    <reaction evidence="14">
        <text>tRNA(Sec) + L-serine + ATP = L-seryl-tRNA(Sec) + AMP + diphosphate + H(+)</text>
        <dbReference type="Rhea" id="RHEA:42580"/>
        <dbReference type="Rhea" id="RHEA-COMP:9742"/>
        <dbReference type="Rhea" id="RHEA-COMP:10128"/>
        <dbReference type="ChEBI" id="CHEBI:15378"/>
        <dbReference type="ChEBI" id="CHEBI:30616"/>
        <dbReference type="ChEBI" id="CHEBI:33019"/>
        <dbReference type="ChEBI" id="CHEBI:33384"/>
        <dbReference type="ChEBI" id="CHEBI:78442"/>
        <dbReference type="ChEBI" id="CHEBI:78533"/>
        <dbReference type="ChEBI" id="CHEBI:456215"/>
        <dbReference type="EC" id="6.1.1.11"/>
    </reaction>
</comment>
<dbReference type="InterPro" id="IPR010978">
    <property type="entry name" value="tRNA-bd_arm"/>
</dbReference>
<evidence type="ECO:0000256" key="16">
    <source>
        <dbReference type="PIRSR" id="PIRSR001529-1"/>
    </source>
</evidence>
<dbReference type="InterPro" id="IPR042103">
    <property type="entry name" value="SerRS_1_N_sf"/>
</dbReference>
<evidence type="ECO:0000256" key="11">
    <source>
        <dbReference type="ARBA" id="ARBA00031113"/>
    </source>
</evidence>
<comment type="catalytic activity">
    <reaction evidence="15">
        <text>tRNA(Ser) + L-serine + ATP = L-seryl-tRNA(Ser) + AMP + diphosphate + H(+)</text>
        <dbReference type="Rhea" id="RHEA:12292"/>
        <dbReference type="Rhea" id="RHEA-COMP:9669"/>
        <dbReference type="Rhea" id="RHEA-COMP:9703"/>
        <dbReference type="ChEBI" id="CHEBI:15378"/>
        <dbReference type="ChEBI" id="CHEBI:30616"/>
        <dbReference type="ChEBI" id="CHEBI:33019"/>
        <dbReference type="ChEBI" id="CHEBI:33384"/>
        <dbReference type="ChEBI" id="CHEBI:78442"/>
        <dbReference type="ChEBI" id="CHEBI:78533"/>
        <dbReference type="ChEBI" id="CHEBI:456215"/>
        <dbReference type="EC" id="6.1.1.11"/>
    </reaction>
</comment>
<dbReference type="SUPFAM" id="SSF55681">
    <property type="entry name" value="Class II aaRS and biotin synthetases"/>
    <property type="match status" value="1"/>
</dbReference>
<feature type="binding site" evidence="17">
    <location>
        <begin position="331"/>
        <end position="333"/>
    </location>
    <ligand>
        <name>ATP</name>
        <dbReference type="ChEBI" id="CHEBI:30616"/>
    </ligand>
</feature>
<dbReference type="InterPro" id="IPR002317">
    <property type="entry name" value="Ser-tRNA-ligase_type_1"/>
</dbReference>
<reference evidence="20" key="1">
    <citation type="submission" date="2021-01" db="EMBL/GenBank/DDBJ databases">
        <authorList>
            <person name="Corre E."/>
            <person name="Pelletier E."/>
            <person name="Niang G."/>
            <person name="Scheremetjew M."/>
            <person name="Finn R."/>
            <person name="Kale V."/>
            <person name="Holt S."/>
            <person name="Cochrane G."/>
            <person name="Meng A."/>
            <person name="Brown T."/>
            <person name="Cohen L."/>
        </authorList>
    </citation>
    <scope>NUCLEOTIDE SEQUENCE</scope>
    <source>
        <strain evidence="20">RCC1130</strain>
    </source>
</reference>
<feature type="binding site" evidence="16">
    <location>
        <position position="331"/>
    </location>
    <ligand>
        <name>L-serine</name>
        <dbReference type="ChEBI" id="CHEBI:33384"/>
    </ligand>
</feature>
<dbReference type="InterPro" id="IPR045864">
    <property type="entry name" value="aa-tRNA-synth_II/BPL/LPL"/>
</dbReference>
<dbReference type="GO" id="GO:0005524">
    <property type="term" value="F:ATP binding"/>
    <property type="evidence" value="ECO:0007669"/>
    <property type="project" value="UniProtKB-KW"/>
</dbReference>
<protein>
    <recommendedName>
        <fullName evidence="13">Serine--tRNA ligase</fullName>
        <ecNumber evidence="4">6.1.1.11</ecNumber>
    </recommendedName>
    <alternativeName>
        <fullName evidence="11">Seryl-tRNA synthetase</fullName>
    </alternativeName>
    <alternativeName>
        <fullName evidence="12">Seryl-tRNA(Ser/Sec) synthetase</fullName>
    </alternativeName>
</protein>
<dbReference type="Pfam" id="PF02403">
    <property type="entry name" value="Seryl_tRNA_N"/>
    <property type="match status" value="1"/>
</dbReference>
<name>A0A7S0J0D9_9EUKA</name>
<evidence type="ECO:0000256" key="9">
    <source>
        <dbReference type="ARBA" id="ARBA00022917"/>
    </source>
</evidence>
<feature type="chain" id="PRO_5031252546" description="Serine--tRNA ligase" evidence="18">
    <location>
        <begin position="27"/>
        <end position="501"/>
    </location>
</feature>
<evidence type="ECO:0000256" key="5">
    <source>
        <dbReference type="ARBA" id="ARBA00022490"/>
    </source>
</evidence>
<dbReference type="PIRSF" id="PIRSF001529">
    <property type="entry name" value="Ser-tRNA-synth_IIa"/>
    <property type="match status" value="1"/>
</dbReference>
<dbReference type="InterPro" id="IPR015866">
    <property type="entry name" value="Ser-tRNA-synth_1_N"/>
</dbReference>
<feature type="binding site" evidence="16">
    <location>
        <position position="300"/>
    </location>
    <ligand>
        <name>L-serine</name>
        <dbReference type="ChEBI" id="CHEBI:33384"/>
    </ligand>
</feature>
<evidence type="ECO:0000256" key="17">
    <source>
        <dbReference type="PIRSR" id="PIRSR001529-2"/>
    </source>
</evidence>
<dbReference type="CDD" id="cd00770">
    <property type="entry name" value="SerRS_core"/>
    <property type="match status" value="1"/>
</dbReference>